<evidence type="ECO:0000256" key="4">
    <source>
        <dbReference type="ARBA" id="ARBA00023284"/>
    </source>
</evidence>
<dbReference type="InterPro" id="IPR017937">
    <property type="entry name" value="Thioredoxin_CS"/>
</dbReference>
<dbReference type="SUPFAM" id="SSF52833">
    <property type="entry name" value="Thioredoxin-like"/>
    <property type="match status" value="1"/>
</dbReference>
<gene>
    <name evidence="7" type="ORF">SAMN05661099_2127</name>
</gene>
<dbReference type="STRING" id="572036.SAMN05661099_2127"/>
<keyword evidence="5" id="KW-0732">Signal</keyword>
<dbReference type="InterPro" id="IPR000866">
    <property type="entry name" value="AhpC/TSA"/>
</dbReference>
<dbReference type="Pfam" id="PF14289">
    <property type="entry name" value="DUF4369"/>
    <property type="match status" value="1"/>
</dbReference>
<keyword evidence="8" id="KW-1185">Reference proteome</keyword>
<dbReference type="AlphaFoldDB" id="A0A1T5D253"/>
<dbReference type="GO" id="GO:0016209">
    <property type="term" value="F:antioxidant activity"/>
    <property type="evidence" value="ECO:0007669"/>
    <property type="project" value="InterPro"/>
</dbReference>
<feature type="domain" description="Thioredoxin" evidence="6">
    <location>
        <begin position="239"/>
        <end position="381"/>
    </location>
</feature>
<dbReference type="InterPro" id="IPR036249">
    <property type="entry name" value="Thioredoxin-like_sf"/>
</dbReference>
<evidence type="ECO:0000313" key="8">
    <source>
        <dbReference type="Proteomes" id="UP000189981"/>
    </source>
</evidence>
<evidence type="ECO:0000256" key="3">
    <source>
        <dbReference type="ARBA" id="ARBA00023157"/>
    </source>
</evidence>
<feature type="chain" id="PRO_5012278673" evidence="5">
    <location>
        <begin position="22"/>
        <end position="385"/>
    </location>
</feature>
<evidence type="ECO:0000256" key="1">
    <source>
        <dbReference type="ARBA" id="ARBA00004196"/>
    </source>
</evidence>
<keyword evidence="4" id="KW-0676">Redox-active center</keyword>
<dbReference type="GO" id="GO:0017004">
    <property type="term" value="P:cytochrome complex assembly"/>
    <property type="evidence" value="ECO:0007669"/>
    <property type="project" value="UniProtKB-KW"/>
</dbReference>
<comment type="subcellular location">
    <subcellularLocation>
        <location evidence="1">Cell envelope</location>
    </subcellularLocation>
</comment>
<sequence length="385" mass="42646">MKHFNLLLSFLLIISIVPAIAQQQPYTIKGSIDTSLKISTIYFGQGSFVSNQAPQIKKVPVQNGQFIITGNIPEPSPGFLSLAENLKPKDPSEFKQFVLDKGNISIVVKGKLATAAISGSKANDEVVKYTAGQSPYMAKLSALNEAAERQSQMGVPLDTIIKMYSPSLKEAGKELIAYQMNYIEKNPSAFISALMLPEVTRTTNNFFEAEASFNKLDATVRLSPTGKAIIDYITKEKKTSVGAFAPEFAAADTAGKVVALSSLKGKYILLDFWAAWCGPCRQENPNVVRAFQKYKDKGFTVLGVSLDRDRKDWLKGLRDDKLTWTHVSELKHFQSPTAVLYGINSIPRNFLLDPTGKIIARDLRGPDLIEKLEEVFREQTTRNKE</sequence>
<keyword evidence="2" id="KW-0201">Cytochrome c-type biogenesis</keyword>
<feature type="signal peptide" evidence="5">
    <location>
        <begin position="1"/>
        <end position="21"/>
    </location>
</feature>
<protein>
    <submittedName>
        <fullName evidence="7">Peroxiredoxin</fullName>
    </submittedName>
</protein>
<dbReference type="PROSITE" id="PS00194">
    <property type="entry name" value="THIOREDOXIN_1"/>
    <property type="match status" value="1"/>
</dbReference>
<dbReference type="GO" id="GO:0030313">
    <property type="term" value="C:cell envelope"/>
    <property type="evidence" value="ECO:0007669"/>
    <property type="project" value="UniProtKB-SubCell"/>
</dbReference>
<dbReference type="EMBL" id="FUYR01000002">
    <property type="protein sequence ID" value="SKB65795.1"/>
    <property type="molecule type" value="Genomic_DNA"/>
</dbReference>
<dbReference type="Gene3D" id="3.40.30.10">
    <property type="entry name" value="Glutaredoxin"/>
    <property type="match status" value="1"/>
</dbReference>
<proteinExistence type="predicted"/>
<dbReference type="GO" id="GO:0016491">
    <property type="term" value="F:oxidoreductase activity"/>
    <property type="evidence" value="ECO:0007669"/>
    <property type="project" value="InterPro"/>
</dbReference>
<evidence type="ECO:0000313" key="7">
    <source>
        <dbReference type="EMBL" id="SKB65795.1"/>
    </source>
</evidence>
<dbReference type="Proteomes" id="UP000189981">
    <property type="component" value="Unassembled WGS sequence"/>
</dbReference>
<evidence type="ECO:0000256" key="5">
    <source>
        <dbReference type="SAM" id="SignalP"/>
    </source>
</evidence>
<dbReference type="InterPro" id="IPR050553">
    <property type="entry name" value="Thioredoxin_ResA/DsbE_sf"/>
</dbReference>
<dbReference type="InterPro" id="IPR013766">
    <property type="entry name" value="Thioredoxin_domain"/>
</dbReference>
<evidence type="ECO:0000256" key="2">
    <source>
        <dbReference type="ARBA" id="ARBA00022748"/>
    </source>
</evidence>
<evidence type="ECO:0000259" key="6">
    <source>
        <dbReference type="PROSITE" id="PS51352"/>
    </source>
</evidence>
<organism evidence="7 8">
    <name type="scientific">Daejeonella lutea</name>
    <dbReference type="NCBI Taxonomy" id="572036"/>
    <lineage>
        <taxon>Bacteria</taxon>
        <taxon>Pseudomonadati</taxon>
        <taxon>Bacteroidota</taxon>
        <taxon>Sphingobacteriia</taxon>
        <taxon>Sphingobacteriales</taxon>
        <taxon>Sphingobacteriaceae</taxon>
        <taxon>Daejeonella</taxon>
    </lineage>
</organism>
<dbReference type="OrthoDB" id="750178at2"/>
<dbReference type="PANTHER" id="PTHR42852">
    <property type="entry name" value="THIOL:DISULFIDE INTERCHANGE PROTEIN DSBE"/>
    <property type="match status" value="1"/>
</dbReference>
<dbReference type="CDD" id="cd02966">
    <property type="entry name" value="TlpA_like_family"/>
    <property type="match status" value="1"/>
</dbReference>
<dbReference type="InterPro" id="IPR025380">
    <property type="entry name" value="DUF4369"/>
</dbReference>
<accession>A0A1T5D253</accession>
<keyword evidence="3" id="KW-1015">Disulfide bond</keyword>
<dbReference type="Pfam" id="PF00578">
    <property type="entry name" value="AhpC-TSA"/>
    <property type="match status" value="1"/>
</dbReference>
<dbReference type="PROSITE" id="PS51352">
    <property type="entry name" value="THIOREDOXIN_2"/>
    <property type="match status" value="1"/>
</dbReference>
<dbReference type="PANTHER" id="PTHR42852:SF6">
    <property type="entry name" value="THIOL:DISULFIDE INTERCHANGE PROTEIN DSBE"/>
    <property type="match status" value="1"/>
</dbReference>
<name>A0A1T5D253_9SPHI</name>
<dbReference type="RefSeq" id="WP_079702657.1">
    <property type="nucleotide sequence ID" value="NZ_FUYR01000002.1"/>
</dbReference>
<reference evidence="8" key="1">
    <citation type="submission" date="2017-02" db="EMBL/GenBank/DDBJ databases">
        <authorList>
            <person name="Varghese N."/>
            <person name="Submissions S."/>
        </authorList>
    </citation>
    <scope>NUCLEOTIDE SEQUENCE [LARGE SCALE GENOMIC DNA]</scope>
    <source>
        <strain evidence="8">DSM 22385</strain>
    </source>
</reference>